<sequence length="167" mass="19575">MNLADEADFFLSVATVLKIWQCRMGYEFGSSECVMNKDCAAVLIGESGVVFSRKFQLTYFTLYSVLSLTRLSFSLYKFTPPNSETVRLNCIKGYWDKLHPGDEFHFGELRKFRSVCKAIWRDKDGIWMAFEPVRDRDYRHVYSSVREDGFYISYDQSNWKIVNSWTG</sequence>
<keyword evidence="2" id="KW-1185">Reference proteome</keyword>
<dbReference type="EMBL" id="CM047903">
    <property type="protein sequence ID" value="KAJ0093806.1"/>
    <property type="molecule type" value="Genomic_DNA"/>
</dbReference>
<proteinExistence type="predicted"/>
<evidence type="ECO:0000313" key="1">
    <source>
        <dbReference type="EMBL" id="KAJ0093806.1"/>
    </source>
</evidence>
<reference evidence="2" key="1">
    <citation type="journal article" date="2023" name="G3 (Bethesda)">
        <title>Genome assembly and association tests identify interacting loci associated with vigor, precocity, and sex in interspecific pistachio rootstocks.</title>
        <authorList>
            <person name="Palmer W."/>
            <person name="Jacygrad E."/>
            <person name="Sagayaradj S."/>
            <person name="Cavanaugh K."/>
            <person name="Han R."/>
            <person name="Bertier L."/>
            <person name="Beede B."/>
            <person name="Kafkas S."/>
            <person name="Golino D."/>
            <person name="Preece J."/>
            <person name="Michelmore R."/>
        </authorList>
    </citation>
    <scope>NUCLEOTIDE SEQUENCE [LARGE SCALE GENOMIC DNA]</scope>
</reference>
<name>A0ACC1B4E1_9ROSI</name>
<gene>
    <name evidence="1" type="ORF">Patl1_26242</name>
</gene>
<comment type="caution">
    <text evidence="1">The sequence shown here is derived from an EMBL/GenBank/DDBJ whole genome shotgun (WGS) entry which is preliminary data.</text>
</comment>
<organism evidence="1 2">
    <name type="scientific">Pistacia atlantica</name>
    <dbReference type="NCBI Taxonomy" id="434234"/>
    <lineage>
        <taxon>Eukaryota</taxon>
        <taxon>Viridiplantae</taxon>
        <taxon>Streptophyta</taxon>
        <taxon>Embryophyta</taxon>
        <taxon>Tracheophyta</taxon>
        <taxon>Spermatophyta</taxon>
        <taxon>Magnoliopsida</taxon>
        <taxon>eudicotyledons</taxon>
        <taxon>Gunneridae</taxon>
        <taxon>Pentapetalae</taxon>
        <taxon>rosids</taxon>
        <taxon>malvids</taxon>
        <taxon>Sapindales</taxon>
        <taxon>Anacardiaceae</taxon>
        <taxon>Pistacia</taxon>
    </lineage>
</organism>
<accession>A0ACC1B4E1</accession>
<dbReference type="Proteomes" id="UP001164250">
    <property type="component" value="Chromosome 7"/>
</dbReference>
<protein>
    <submittedName>
        <fullName evidence="1">Uncharacterized protein</fullName>
    </submittedName>
</protein>
<evidence type="ECO:0000313" key="2">
    <source>
        <dbReference type="Proteomes" id="UP001164250"/>
    </source>
</evidence>